<evidence type="ECO:0000313" key="2">
    <source>
        <dbReference type="EMBL" id="MBW8729226.1"/>
    </source>
</evidence>
<reference evidence="2" key="1">
    <citation type="submission" date="2020-06" db="EMBL/GenBank/DDBJ databases">
        <title>Stable isotope informed genome-resolved metagenomics uncovers potential trophic interactions in rhizosphere soil.</title>
        <authorList>
            <person name="Starr E.P."/>
            <person name="Shi S."/>
            <person name="Blazewicz S.J."/>
            <person name="Koch B.J."/>
            <person name="Probst A.J."/>
            <person name="Hungate B.A."/>
            <person name="Pett-Ridge J."/>
            <person name="Firestone M.K."/>
            <person name="Banfield J.F."/>
        </authorList>
    </citation>
    <scope>NUCLEOTIDE SEQUENCE</scope>
    <source>
        <strain evidence="2">YM_69_17</strain>
    </source>
</reference>
<name>A0A952FVZ1_9PROT</name>
<dbReference type="AlphaFoldDB" id="A0A952FVZ1"/>
<feature type="region of interest" description="Disordered" evidence="1">
    <location>
        <begin position="1"/>
        <end position="23"/>
    </location>
</feature>
<organism evidence="2 3">
    <name type="scientific">Inquilinus limosus</name>
    <dbReference type="NCBI Taxonomy" id="171674"/>
    <lineage>
        <taxon>Bacteria</taxon>
        <taxon>Pseudomonadati</taxon>
        <taxon>Pseudomonadota</taxon>
        <taxon>Alphaproteobacteria</taxon>
        <taxon>Rhodospirillales</taxon>
        <taxon>Rhodospirillaceae</taxon>
        <taxon>Inquilinus</taxon>
    </lineage>
</organism>
<gene>
    <name evidence="2" type="ORF">JF625_29260</name>
</gene>
<protein>
    <submittedName>
        <fullName evidence="2">Uncharacterized protein</fullName>
    </submittedName>
</protein>
<feature type="compositionally biased region" description="Acidic residues" evidence="1">
    <location>
        <begin position="188"/>
        <end position="199"/>
    </location>
</feature>
<feature type="region of interest" description="Disordered" evidence="1">
    <location>
        <begin position="180"/>
        <end position="216"/>
    </location>
</feature>
<dbReference type="Proteomes" id="UP000700706">
    <property type="component" value="Unassembled WGS sequence"/>
</dbReference>
<evidence type="ECO:0000256" key="1">
    <source>
        <dbReference type="SAM" id="MobiDB-lite"/>
    </source>
</evidence>
<sequence>MLRSMDKAQTDLESEAPATPAEERAARHLRMLARAADVHMEIIEATRTEAVEAPQPGIDYCRRIAVVTKSLRLTLLLEDKFANHRDERRKAVAKRESAQADWHDLRVKLAMLAAAYEVSEDDDEVDRRVAEVCERVERPEVVEFIEASRPEVAVAALCRRWNFPVEVERWLEMADEAMEHYGFIPPQDGEDDDDDPEDPPEPRSAAPVRRKPPDTG</sequence>
<proteinExistence type="predicted"/>
<accession>A0A952FVZ1</accession>
<feature type="compositionally biased region" description="Basic and acidic residues" evidence="1">
    <location>
        <begin position="1"/>
        <end position="10"/>
    </location>
</feature>
<evidence type="ECO:0000313" key="3">
    <source>
        <dbReference type="Proteomes" id="UP000700706"/>
    </source>
</evidence>
<comment type="caution">
    <text evidence="2">The sequence shown here is derived from an EMBL/GenBank/DDBJ whole genome shotgun (WGS) entry which is preliminary data.</text>
</comment>
<dbReference type="EMBL" id="JAEKLZ010000504">
    <property type="protein sequence ID" value="MBW8729226.1"/>
    <property type="molecule type" value="Genomic_DNA"/>
</dbReference>